<dbReference type="SUPFAM" id="SSF64288">
    <property type="entry name" value="Chorismate lyase-like"/>
    <property type="match status" value="1"/>
</dbReference>
<evidence type="ECO:0000259" key="5">
    <source>
        <dbReference type="PROSITE" id="PS50949"/>
    </source>
</evidence>
<dbReference type="PANTHER" id="PTHR44846:SF1">
    <property type="entry name" value="MANNOSYL-D-GLYCERATE TRANSPORT_METABOLISM SYSTEM REPRESSOR MNGR-RELATED"/>
    <property type="match status" value="1"/>
</dbReference>
<dbReference type="InterPro" id="IPR000524">
    <property type="entry name" value="Tscrpt_reg_HTH_GntR"/>
</dbReference>
<evidence type="ECO:0000256" key="3">
    <source>
        <dbReference type="ARBA" id="ARBA00023163"/>
    </source>
</evidence>
<dbReference type="OrthoDB" id="3210131at2"/>
<dbReference type="GO" id="GO:0003700">
    <property type="term" value="F:DNA-binding transcription factor activity"/>
    <property type="evidence" value="ECO:0007669"/>
    <property type="project" value="InterPro"/>
</dbReference>
<protein>
    <submittedName>
        <fullName evidence="6">GntR family transcriptional regulator</fullName>
    </submittedName>
</protein>
<sequence length="259" mass="27683">MSGARYLEIAEALRAAILGGEYPVGALLPSESDLAARWSVSRGTVRQAVGLLASDGLIGSRQGARRVVLRRELRHSFEQLNSFAQWGRAMGCEVAGRILDRTSRAATAEEAARLGVAPGSEVLYVVRLRLLDGEPVMVERTAYTDWVAPFVRALPDDVVSIMNSLAEDAGVVAHYGEHLIDAVPAGSEDARLLQVRRGSPLLRQRHLTNTATGRPIEWTDDRYRAGSVAFSVSNSAAAAPLSRHAGPDVAPPRGGRAAG</sequence>
<evidence type="ECO:0000256" key="1">
    <source>
        <dbReference type="ARBA" id="ARBA00023015"/>
    </source>
</evidence>
<dbReference type="PROSITE" id="PS50949">
    <property type="entry name" value="HTH_GNTR"/>
    <property type="match status" value="1"/>
</dbReference>
<dbReference type="InterPro" id="IPR028978">
    <property type="entry name" value="Chorismate_lyase_/UTRA_dom_sf"/>
</dbReference>
<dbReference type="GO" id="GO:0045892">
    <property type="term" value="P:negative regulation of DNA-templated transcription"/>
    <property type="evidence" value="ECO:0007669"/>
    <property type="project" value="TreeGrafter"/>
</dbReference>
<dbReference type="InterPro" id="IPR036388">
    <property type="entry name" value="WH-like_DNA-bd_sf"/>
</dbReference>
<keyword evidence="2" id="KW-0238">DNA-binding</keyword>
<evidence type="ECO:0000313" key="6">
    <source>
        <dbReference type="EMBL" id="AXG77737.1"/>
    </source>
</evidence>
<dbReference type="SUPFAM" id="SSF46785">
    <property type="entry name" value="Winged helix' DNA-binding domain"/>
    <property type="match status" value="1"/>
</dbReference>
<dbReference type="InterPro" id="IPR050679">
    <property type="entry name" value="Bact_HTH_transcr_reg"/>
</dbReference>
<reference evidence="7" key="1">
    <citation type="submission" date="2018-07" db="EMBL/GenBank/DDBJ databases">
        <authorList>
            <person name="Zhao J."/>
        </authorList>
    </citation>
    <scope>NUCLEOTIDE SEQUENCE [LARGE SCALE GENOMIC DNA]</scope>
    <source>
        <strain evidence="7">GSSD-12</strain>
    </source>
</reference>
<evidence type="ECO:0000313" key="7">
    <source>
        <dbReference type="Proteomes" id="UP000253868"/>
    </source>
</evidence>
<evidence type="ECO:0000256" key="2">
    <source>
        <dbReference type="ARBA" id="ARBA00023125"/>
    </source>
</evidence>
<dbReference type="KEGG" id="spad:DVK44_08550"/>
<dbReference type="EMBL" id="CP031194">
    <property type="protein sequence ID" value="AXG77737.1"/>
    <property type="molecule type" value="Genomic_DNA"/>
</dbReference>
<feature type="domain" description="HTH gntR-type" evidence="5">
    <location>
        <begin position="3"/>
        <end position="71"/>
    </location>
</feature>
<keyword evidence="1" id="KW-0805">Transcription regulation</keyword>
<dbReference type="GO" id="GO:0003677">
    <property type="term" value="F:DNA binding"/>
    <property type="evidence" value="ECO:0007669"/>
    <property type="project" value="UniProtKB-KW"/>
</dbReference>
<dbReference type="SMART" id="SM00345">
    <property type="entry name" value="HTH_GNTR"/>
    <property type="match status" value="1"/>
</dbReference>
<dbReference type="Pfam" id="PF07702">
    <property type="entry name" value="UTRA"/>
    <property type="match status" value="1"/>
</dbReference>
<dbReference type="Proteomes" id="UP000253868">
    <property type="component" value="Chromosome"/>
</dbReference>
<dbReference type="InterPro" id="IPR011663">
    <property type="entry name" value="UTRA"/>
</dbReference>
<gene>
    <name evidence="6" type="ORF">DVK44_08550</name>
</gene>
<dbReference type="InterPro" id="IPR036390">
    <property type="entry name" value="WH_DNA-bd_sf"/>
</dbReference>
<organism evidence="6 7">
    <name type="scientific">Streptomyces paludis</name>
    <dbReference type="NCBI Taxonomy" id="2282738"/>
    <lineage>
        <taxon>Bacteria</taxon>
        <taxon>Bacillati</taxon>
        <taxon>Actinomycetota</taxon>
        <taxon>Actinomycetes</taxon>
        <taxon>Kitasatosporales</taxon>
        <taxon>Streptomycetaceae</taxon>
        <taxon>Streptomyces</taxon>
    </lineage>
</organism>
<dbReference type="AlphaFoldDB" id="A0A345HM13"/>
<dbReference type="PANTHER" id="PTHR44846">
    <property type="entry name" value="MANNOSYL-D-GLYCERATE TRANSPORT/METABOLISM SYSTEM REPRESSOR MNGR-RELATED"/>
    <property type="match status" value="1"/>
</dbReference>
<keyword evidence="7" id="KW-1185">Reference proteome</keyword>
<dbReference type="Gene3D" id="1.10.10.10">
    <property type="entry name" value="Winged helix-like DNA-binding domain superfamily/Winged helix DNA-binding domain"/>
    <property type="match status" value="1"/>
</dbReference>
<proteinExistence type="predicted"/>
<feature type="region of interest" description="Disordered" evidence="4">
    <location>
        <begin position="240"/>
        <end position="259"/>
    </location>
</feature>
<dbReference type="PRINTS" id="PR00035">
    <property type="entry name" value="HTHGNTR"/>
</dbReference>
<accession>A0A345HM13</accession>
<dbReference type="SMART" id="SM00866">
    <property type="entry name" value="UTRA"/>
    <property type="match status" value="1"/>
</dbReference>
<keyword evidence="3" id="KW-0804">Transcription</keyword>
<dbReference type="CDD" id="cd07377">
    <property type="entry name" value="WHTH_GntR"/>
    <property type="match status" value="1"/>
</dbReference>
<dbReference type="Pfam" id="PF00392">
    <property type="entry name" value="GntR"/>
    <property type="match status" value="1"/>
</dbReference>
<name>A0A345HM13_9ACTN</name>
<dbReference type="RefSeq" id="WP_114659104.1">
    <property type="nucleotide sequence ID" value="NZ_CP031194.1"/>
</dbReference>
<dbReference type="Gene3D" id="3.40.1410.10">
    <property type="entry name" value="Chorismate lyase-like"/>
    <property type="match status" value="1"/>
</dbReference>
<evidence type="ECO:0000256" key="4">
    <source>
        <dbReference type="SAM" id="MobiDB-lite"/>
    </source>
</evidence>